<dbReference type="STRING" id="36847.CLNEO_08460"/>
<dbReference type="Pfam" id="PF20612">
    <property type="entry name" value="SHOCT_2"/>
    <property type="match status" value="1"/>
</dbReference>
<evidence type="ECO:0000313" key="3">
    <source>
        <dbReference type="Proteomes" id="UP000070539"/>
    </source>
</evidence>
<dbReference type="RefSeq" id="WP_164493064.1">
    <property type="nucleotide sequence ID" value="NZ_LRVM01000002.1"/>
</dbReference>
<gene>
    <name evidence="2" type="ORF">CLNEO_08460</name>
</gene>
<dbReference type="Proteomes" id="UP000070539">
    <property type="component" value="Unassembled WGS sequence"/>
</dbReference>
<evidence type="ECO:0000259" key="1">
    <source>
        <dbReference type="Pfam" id="PF20612"/>
    </source>
</evidence>
<evidence type="ECO:0000313" key="2">
    <source>
        <dbReference type="EMBL" id="KXL53620.1"/>
    </source>
</evidence>
<proteinExistence type="predicted"/>
<comment type="caution">
    <text evidence="2">The sequence shown here is derived from an EMBL/GenBank/DDBJ whole genome shotgun (WGS) entry which is preliminary data.</text>
</comment>
<dbReference type="InterPro" id="IPR046749">
    <property type="entry name" value="SHOCT_2"/>
</dbReference>
<accession>A0A136WGQ0</accession>
<organism evidence="2 3">
    <name type="scientific">Anaerotignum neopropionicum</name>
    <dbReference type="NCBI Taxonomy" id="36847"/>
    <lineage>
        <taxon>Bacteria</taxon>
        <taxon>Bacillati</taxon>
        <taxon>Bacillota</taxon>
        <taxon>Clostridia</taxon>
        <taxon>Lachnospirales</taxon>
        <taxon>Anaerotignaceae</taxon>
        <taxon>Anaerotignum</taxon>
    </lineage>
</organism>
<dbReference type="PATRIC" id="fig|36847.3.peg.999"/>
<dbReference type="AlphaFoldDB" id="A0A136WGQ0"/>
<dbReference type="EMBL" id="LRVM01000002">
    <property type="protein sequence ID" value="KXL53620.1"/>
    <property type="molecule type" value="Genomic_DNA"/>
</dbReference>
<protein>
    <recommendedName>
        <fullName evidence="1">SHOCT-like domain-containing protein</fullName>
    </recommendedName>
</protein>
<reference evidence="2 3" key="1">
    <citation type="submission" date="2016-01" db="EMBL/GenBank/DDBJ databases">
        <title>Genome sequence of Clostridium neopropionicum X4, DSM-3847.</title>
        <authorList>
            <person name="Poehlein A."/>
            <person name="Beck M.H."/>
            <person name="Bengelsdorf F.R."/>
            <person name="Daniel R."/>
            <person name="Duerre P."/>
        </authorList>
    </citation>
    <scope>NUCLEOTIDE SEQUENCE [LARGE SCALE GENOMIC DNA]</scope>
    <source>
        <strain evidence="2 3">DSM-3847</strain>
    </source>
</reference>
<name>A0A136WGQ0_9FIRM</name>
<feature type="domain" description="SHOCT-like" evidence="1">
    <location>
        <begin position="1"/>
        <end position="52"/>
    </location>
</feature>
<keyword evidence="3" id="KW-1185">Reference proteome</keyword>
<sequence length="53" mass="6175">MTKEQTAKEVEYKMALKLLKILLCRGIITDVEYAKIDELNRQTFSPQLAKVYV</sequence>